<protein>
    <submittedName>
        <fullName evidence="1">Uncharacterized protein</fullName>
    </submittedName>
</protein>
<accession>A0A6M3IP89</accession>
<proteinExistence type="predicted"/>
<gene>
    <name evidence="2" type="ORF">MM415A01892_0009</name>
    <name evidence="1" type="ORF">MM415B01343_0009</name>
</gene>
<reference evidence="1" key="1">
    <citation type="submission" date="2020-03" db="EMBL/GenBank/DDBJ databases">
        <title>The deep terrestrial virosphere.</title>
        <authorList>
            <person name="Holmfeldt K."/>
            <person name="Nilsson E."/>
            <person name="Simone D."/>
            <person name="Lopez-Fernandez M."/>
            <person name="Wu X."/>
            <person name="de Brujin I."/>
            <person name="Lundin D."/>
            <person name="Andersson A."/>
            <person name="Bertilsson S."/>
            <person name="Dopson M."/>
        </authorList>
    </citation>
    <scope>NUCLEOTIDE SEQUENCE</scope>
    <source>
        <strain evidence="2">MM415A01892</strain>
        <strain evidence="1">MM415B01343</strain>
    </source>
</reference>
<evidence type="ECO:0000313" key="2">
    <source>
        <dbReference type="EMBL" id="QJA74941.1"/>
    </source>
</evidence>
<name>A0A6M3IP89_9ZZZZ</name>
<dbReference type="EMBL" id="MT142130">
    <property type="protein sequence ID" value="QJA74941.1"/>
    <property type="molecule type" value="Genomic_DNA"/>
</dbReference>
<evidence type="ECO:0000313" key="1">
    <source>
        <dbReference type="EMBL" id="QJA59121.1"/>
    </source>
</evidence>
<dbReference type="EMBL" id="MT141355">
    <property type="protein sequence ID" value="QJA59121.1"/>
    <property type="molecule type" value="Genomic_DNA"/>
</dbReference>
<organism evidence="1">
    <name type="scientific">viral metagenome</name>
    <dbReference type="NCBI Taxonomy" id="1070528"/>
    <lineage>
        <taxon>unclassified sequences</taxon>
        <taxon>metagenomes</taxon>
        <taxon>organismal metagenomes</taxon>
    </lineage>
</organism>
<dbReference type="AlphaFoldDB" id="A0A6M3IP89"/>
<sequence length="112" mass="12950">MAKIVSATTYVLNDEPCYFLAEQHKQPPDSSGFRRFQIIRVIRNGECVDFVKDMGKARDWKDIMPLTIIGFGEHTVGEMIEQAEDMRSNPSFTWDDVRELMYDRGKTGIKTK</sequence>